<comment type="pathway">
    <text evidence="3">Protein modification; protein ubiquitination.</text>
</comment>
<keyword evidence="16" id="KW-0576">Peroxisome</keyword>
<evidence type="ECO:0000256" key="16">
    <source>
        <dbReference type="ARBA" id="ARBA00023140"/>
    </source>
</evidence>
<keyword evidence="14" id="KW-1133">Transmembrane helix</keyword>
<feature type="chain" id="PRO_5043351430" description="RING-type E3 ubiquitin transferase" evidence="17">
    <location>
        <begin position="17"/>
        <end position="108"/>
    </location>
</feature>
<evidence type="ECO:0000256" key="9">
    <source>
        <dbReference type="ARBA" id="ARBA00022723"/>
    </source>
</evidence>
<dbReference type="Proteomes" id="UP001443914">
    <property type="component" value="Unassembled WGS sequence"/>
</dbReference>
<name>A0AAW1J9S6_SAPOF</name>
<dbReference type="PANTHER" id="PTHR23350">
    <property type="entry name" value="PEROXISOME ASSEMBLY PROTEIN 10"/>
    <property type="match status" value="1"/>
</dbReference>
<evidence type="ECO:0000256" key="13">
    <source>
        <dbReference type="ARBA" id="ARBA00022927"/>
    </source>
</evidence>
<evidence type="ECO:0000256" key="1">
    <source>
        <dbReference type="ARBA" id="ARBA00000900"/>
    </source>
</evidence>
<evidence type="ECO:0000313" key="19">
    <source>
        <dbReference type="EMBL" id="KAK9699747.1"/>
    </source>
</evidence>
<organism evidence="19 20">
    <name type="scientific">Saponaria officinalis</name>
    <name type="common">Common soapwort</name>
    <name type="synonym">Lychnis saponaria</name>
    <dbReference type="NCBI Taxonomy" id="3572"/>
    <lineage>
        <taxon>Eukaryota</taxon>
        <taxon>Viridiplantae</taxon>
        <taxon>Streptophyta</taxon>
        <taxon>Embryophyta</taxon>
        <taxon>Tracheophyta</taxon>
        <taxon>Spermatophyta</taxon>
        <taxon>Magnoliopsida</taxon>
        <taxon>eudicotyledons</taxon>
        <taxon>Gunneridae</taxon>
        <taxon>Pentapetalae</taxon>
        <taxon>Caryophyllales</taxon>
        <taxon>Caryophyllaceae</taxon>
        <taxon>Caryophylleae</taxon>
        <taxon>Saponaria</taxon>
    </lineage>
</organism>
<dbReference type="GO" id="GO:0016558">
    <property type="term" value="P:protein import into peroxisome matrix"/>
    <property type="evidence" value="ECO:0007669"/>
    <property type="project" value="InterPro"/>
</dbReference>
<comment type="subcellular location">
    <subcellularLocation>
        <location evidence="2">Peroxisome membrane</location>
        <topology evidence="2">Multi-pass membrane protein</topology>
    </subcellularLocation>
</comment>
<keyword evidence="8" id="KW-0812">Transmembrane</keyword>
<keyword evidence="20" id="KW-1185">Reference proteome</keyword>
<evidence type="ECO:0000259" key="18">
    <source>
        <dbReference type="Pfam" id="PF04757"/>
    </source>
</evidence>
<keyword evidence="12" id="KW-0862">Zinc</keyword>
<feature type="domain" description="Pex N-terminal" evidence="18">
    <location>
        <begin position="12"/>
        <end position="108"/>
    </location>
</feature>
<keyword evidence="9" id="KW-0479">Metal-binding</keyword>
<dbReference type="Pfam" id="PF04757">
    <property type="entry name" value="Pex2_Pex12"/>
    <property type="match status" value="1"/>
</dbReference>
<evidence type="ECO:0000256" key="8">
    <source>
        <dbReference type="ARBA" id="ARBA00022692"/>
    </source>
</evidence>
<dbReference type="EMBL" id="JBDFQZ010000008">
    <property type="protein sequence ID" value="KAK9699747.1"/>
    <property type="molecule type" value="Genomic_DNA"/>
</dbReference>
<dbReference type="GO" id="GO:0005778">
    <property type="term" value="C:peroxisomal membrane"/>
    <property type="evidence" value="ECO:0007669"/>
    <property type="project" value="UniProtKB-SubCell"/>
</dbReference>
<keyword evidence="15" id="KW-0472">Membrane</keyword>
<evidence type="ECO:0000256" key="11">
    <source>
        <dbReference type="ARBA" id="ARBA00022786"/>
    </source>
</evidence>
<keyword evidence="7" id="KW-0808">Transferase</keyword>
<evidence type="ECO:0000256" key="12">
    <source>
        <dbReference type="ARBA" id="ARBA00022833"/>
    </source>
</evidence>
<evidence type="ECO:0000256" key="2">
    <source>
        <dbReference type="ARBA" id="ARBA00004585"/>
    </source>
</evidence>
<dbReference type="GO" id="GO:0008270">
    <property type="term" value="F:zinc ion binding"/>
    <property type="evidence" value="ECO:0007669"/>
    <property type="project" value="UniProtKB-KW"/>
</dbReference>
<keyword evidence="17" id="KW-0732">Signal</keyword>
<evidence type="ECO:0000313" key="20">
    <source>
        <dbReference type="Proteomes" id="UP001443914"/>
    </source>
</evidence>
<comment type="caution">
    <text evidence="19">The sequence shown here is derived from an EMBL/GenBank/DDBJ whole genome shotgun (WGS) entry which is preliminary data.</text>
</comment>
<comment type="catalytic activity">
    <reaction evidence="1">
        <text>S-ubiquitinyl-[E2 ubiquitin-conjugating enzyme]-L-cysteine + [acceptor protein]-L-lysine = [E2 ubiquitin-conjugating enzyme]-L-cysteine + N(6)-ubiquitinyl-[acceptor protein]-L-lysine.</text>
        <dbReference type="EC" id="2.3.2.27"/>
    </reaction>
</comment>
<dbReference type="InterPro" id="IPR025654">
    <property type="entry name" value="PEX2/10"/>
</dbReference>
<evidence type="ECO:0000256" key="15">
    <source>
        <dbReference type="ARBA" id="ARBA00023136"/>
    </source>
</evidence>
<feature type="signal peptide" evidence="17">
    <location>
        <begin position="1"/>
        <end position="16"/>
    </location>
</feature>
<evidence type="ECO:0000256" key="10">
    <source>
        <dbReference type="ARBA" id="ARBA00022771"/>
    </source>
</evidence>
<dbReference type="GO" id="GO:0061630">
    <property type="term" value="F:ubiquitin protein ligase activity"/>
    <property type="evidence" value="ECO:0007669"/>
    <property type="project" value="UniProtKB-EC"/>
</dbReference>
<gene>
    <name evidence="19" type="ORF">RND81_08G193500</name>
</gene>
<evidence type="ECO:0000256" key="6">
    <source>
        <dbReference type="ARBA" id="ARBA00022448"/>
    </source>
</evidence>
<evidence type="ECO:0000256" key="5">
    <source>
        <dbReference type="ARBA" id="ARBA00012483"/>
    </source>
</evidence>
<keyword evidence="11" id="KW-0833">Ubl conjugation pathway</keyword>
<accession>A0AAW1J9S6</accession>
<evidence type="ECO:0000256" key="7">
    <source>
        <dbReference type="ARBA" id="ARBA00022679"/>
    </source>
</evidence>
<protein>
    <recommendedName>
        <fullName evidence="5">RING-type E3 ubiquitin transferase</fullName>
        <ecNumber evidence="5">2.3.2.27</ecNumber>
    </recommendedName>
</protein>
<evidence type="ECO:0000256" key="4">
    <source>
        <dbReference type="ARBA" id="ARBA00008704"/>
    </source>
</evidence>
<reference evidence="19" key="1">
    <citation type="submission" date="2024-03" db="EMBL/GenBank/DDBJ databases">
        <title>WGS assembly of Saponaria officinalis var. Norfolk2.</title>
        <authorList>
            <person name="Jenkins J."/>
            <person name="Shu S."/>
            <person name="Grimwood J."/>
            <person name="Barry K."/>
            <person name="Goodstein D."/>
            <person name="Schmutz J."/>
            <person name="Leebens-Mack J."/>
            <person name="Osbourn A."/>
        </authorList>
    </citation>
    <scope>NUCLEOTIDE SEQUENCE [LARGE SCALE GENOMIC DNA]</scope>
    <source>
        <strain evidence="19">JIC</strain>
    </source>
</reference>
<keyword evidence="6" id="KW-0813">Transport</keyword>
<dbReference type="AlphaFoldDB" id="A0AAW1J9S6"/>
<keyword evidence="10" id="KW-0863">Zinc-finger</keyword>
<evidence type="ECO:0000256" key="14">
    <source>
        <dbReference type="ARBA" id="ARBA00022989"/>
    </source>
</evidence>
<evidence type="ECO:0000256" key="3">
    <source>
        <dbReference type="ARBA" id="ARBA00004906"/>
    </source>
</evidence>
<keyword evidence="13" id="KW-0653">Protein transport</keyword>
<comment type="similarity">
    <text evidence="4">Belongs to the pex2/pex10/pex12 family.</text>
</comment>
<dbReference type="InterPro" id="IPR006845">
    <property type="entry name" value="Pex_N"/>
</dbReference>
<dbReference type="PANTHER" id="PTHR23350:SF0">
    <property type="entry name" value="PEROXISOME BIOGENESIS FACTOR 10"/>
    <property type="match status" value="1"/>
</dbReference>
<evidence type="ECO:0000256" key="17">
    <source>
        <dbReference type="SAM" id="SignalP"/>
    </source>
</evidence>
<proteinExistence type="inferred from homology"/>
<dbReference type="EC" id="2.3.2.27" evidence="5"/>
<sequence length="108" mass="12299">MILVWRLILQIAGSYGLPPTPARRTLFVLYQTTVPYLAERMSSKIASRGMLLFDSNSDDFDENNALLSNQSGTSRSTQEFAVVHQTNLMLFYFEGLYYHISKRASGIR</sequence>